<dbReference type="EMBL" id="AVQI01000079">
    <property type="protein sequence ID" value="ERJ98965.1"/>
    <property type="molecule type" value="Genomic_DNA"/>
</dbReference>
<protein>
    <submittedName>
        <fullName evidence="3">Acyl-CoA thioester hydrolase, YbgC/YbaW family</fullName>
    </submittedName>
</protein>
<sequence length="141" mass="16212">MNGSLVSEEMTFKVEFYDVDSMRVAWHGNYVKFIERGRCALLDKIGYGYLQMVEDGYAFPVAELKIKYVRSLAFGDEARIKASLIEYENRLKIRYEIYNAKTGVLATKAESTQMAVKLQTGETCFVCPEKLITRVEKLLKK</sequence>
<gene>
    <name evidence="4" type="ORF">HMPREF0860_1843</name>
    <name evidence="3" type="ORF">HMPREF1325_0427</name>
</gene>
<dbReference type="PANTHER" id="PTHR31793:SF27">
    <property type="entry name" value="NOVEL THIOESTERASE SUPERFAMILY DOMAIN AND SAPOSIN A-TYPE DOMAIN CONTAINING PROTEIN (0610012H03RIK)"/>
    <property type="match status" value="1"/>
</dbReference>
<dbReference type="Proteomes" id="UP000016412">
    <property type="component" value="Unassembled WGS sequence"/>
</dbReference>
<proteinExistence type="inferred from homology"/>
<comment type="caution">
    <text evidence="3">The sequence shown here is derived from an EMBL/GenBank/DDBJ whole genome shotgun (WGS) entry which is preliminary data.</text>
</comment>
<dbReference type="eggNOG" id="COG0824">
    <property type="taxonomic scope" value="Bacteria"/>
</dbReference>
<comment type="similarity">
    <text evidence="1">Belongs to the 4-hydroxybenzoyl-CoA thioesterase family.</text>
</comment>
<dbReference type="OrthoDB" id="9800856at2"/>
<dbReference type="PANTHER" id="PTHR31793">
    <property type="entry name" value="4-HYDROXYBENZOYL-COA THIOESTERASE FAMILY MEMBER"/>
    <property type="match status" value="1"/>
</dbReference>
<evidence type="ECO:0000256" key="1">
    <source>
        <dbReference type="ARBA" id="ARBA00005953"/>
    </source>
</evidence>
<dbReference type="PIRSF" id="PIRSF003230">
    <property type="entry name" value="YbgC"/>
    <property type="match status" value="1"/>
</dbReference>
<keyword evidence="6" id="KW-1185">Reference proteome</keyword>
<dbReference type="Proteomes" id="UP000016646">
    <property type="component" value="Unassembled WGS sequence"/>
</dbReference>
<dbReference type="Pfam" id="PF13279">
    <property type="entry name" value="4HBT_2"/>
    <property type="match status" value="1"/>
</dbReference>
<accession>U1FL23</accession>
<dbReference type="RefSeq" id="WP_021330943.1">
    <property type="nucleotide sequence ID" value="NZ_AUZJ01000049.1"/>
</dbReference>
<dbReference type="SUPFAM" id="SSF54637">
    <property type="entry name" value="Thioesterase/thiol ester dehydrase-isomerase"/>
    <property type="match status" value="1"/>
</dbReference>
<organism evidence="3 5">
    <name type="scientific">Treponema socranskii subsp. socranskii VPI DR56BR1116 = ATCC 35536</name>
    <dbReference type="NCBI Taxonomy" id="1125725"/>
    <lineage>
        <taxon>Bacteria</taxon>
        <taxon>Pseudomonadati</taxon>
        <taxon>Spirochaetota</taxon>
        <taxon>Spirochaetia</taxon>
        <taxon>Spirochaetales</taxon>
        <taxon>Treponemataceae</taxon>
        <taxon>Treponema</taxon>
    </lineage>
</organism>
<dbReference type="CDD" id="cd00586">
    <property type="entry name" value="4HBT"/>
    <property type="match status" value="1"/>
</dbReference>
<evidence type="ECO:0000313" key="6">
    <source>
        <dbReference type="Proteomes" id="UP000016646"/>
    </source>
</evidence>
<dbReference type="GO" id="GO:0047617">
    <property type="term" value="F:fatty acyl-CoA hydrolase activity"/>
    <property type="evidence" value="ECO:0007669"/>
    <property type="project" value="TreeGrafter"/>
</dbReference>
<evidence type="ECO:0000313" key="4">
    <source>
        <dbReference type="EMBL" id="ERJ98965.1"/>
    </source>
</evidence>
<dbReference type="Gene3D" id="3.10.129.10">
    <property type="entry name" value="Hotdog Thioesterase"/>
    <property type="match status" value="1"/>
</dbReference>
<evidence type="ECO:0000313" key="3">
    <source>
        <dbReference type="EMBL" id="ERF60086.1"/>
    </source>
</evidence>
<evidence type="ECO:0000256" key="2">
    <source>
        <dbReference type="ARBA" id="ARBA00022801"/>
    </source>
</evidence>
<name>U1FL23_TRESO</name>
<dbReference type="InterPro" id="IPR050563">
    <property type="entry name" value="4-hydroxybenzoyl-CoA_TE"/>
</dbReference>
<dbReference type="STRING" id="1125725.HMPREF1325_0427"/>
<dbReference type="PATRIC" id="fig|1125725.3.peg.1953"/>
<keyword evidence="2 3" id="KW-0378">Hydrolase</keyword>
<reference evidence="5 6" key="1">
    <citation type="submission" date="2013-08" db="EMBL/GenBank/DDBJ databases">
        <authorList>
            <person name="Durkin A.S."/>
            <person name="Haft D.R."/>
            <person name="McCorrison J."/>
            <person name="Torralba M."/>
            <person name="Gillis M."/>
            <person name="Haft D.H."/>
            <person name="Methe B."/>
            <person name="Sutton G."/>
            <person name="Nelson K.E."/>
        </authorList>
    </citation>
    <scope>NUCLEOTIDE SEQUENCE [LARGE SCALE GENOMIC DNA]</scope>
    <source>
        <strain evidence="4 6">ATCC 35536</strain>
        <strain evidence="3 5">VPI DR56BR1116</strain>
    </source>
</reference>
<dbReference type="AlphaFoldDB" id="U1FL23"/>
<evidence type="ECO:0000313" key="5">
    <source>
        <dbReference type="Proteomes" id="UP000016412"/>
    </source>
</evidence>
<dbReference type="InterPro" id="IPR029069">
    <property type="entry name" value="HotDog_dom_sf"/>
</dbReference>
<dbReference type="EMBL" id="AUZJ01000049">
    <property type="protein sequence ID" value="ERF60086.1"/>
    <property type="molecule type" value="Genomic_DNA"/>
</dbReference>
<dbReference type="InterPro" id="IPR006684">
    <property type="entry name" value="YbgC/YbaW"/>
</dbReference>